<evidence type="ECO:0000313" key="1">
    <source>
        <dbReference type="EMBL" id="SVE31810.1"/>
    </source>
</evidence>
<dbReference type="AlphaFoldDB" id="A0A383CIC1"/>
<reference evidence="1" key="1">
    <citation type="submission" date="2018-05" db="EMBL/GenBank/DDBJ databases">
        <authorList>
            <person name="Lanie J.A."/>
            <person name="Ng W.-L."/>
            <person name="Kazmierczak K.M."/>
            <person name="Andrzejewski T.M."/>
            <person name="Davidsen T.M."/>
            <person name="Wayne K.J."/>
            <person name="Tettelin H."/>
            <person name="Glass J.I."/>
            <person name="Rusch D."/>
            <person name="Podicherti R."/>
            <person name="Tsui H.-C.T."/>
            <person name="Winkler M.E."/>
        </authorList>
    </citation>
    <scope>NUCLEOTIDE SEQUENCE</scope>
</reference>
<proteinExistence type="predicted"/>
<sequence>YLFLLTGSTGPGKSKASGYKWWAAPLGGLDTKTGHQLIYQCLHALQADSLEIAAPCPSAPDDGARAID</sequence>
<gene>
    <name evidence="1" type="ORF">METZ01_LOCUS484664</name>
</gene>
<organism evidence="1">
    <name type="scientific">marine metagenome</name>
    <dbReference type="NCBI Taxonomy" id="408172"/>
    <lineage>
        <taxon>unclassified sequences</taxon>
        <taxon>metagenomes</taxon>
        <taxon>ecological metagenomes</taxon>
    </lineage>
</organism>
<accession>A0A383CIC1</accession>
<feature type="non-terminal residue" evidence="1">
    <location>
        <position position="1"/>
    </location>
</feature>
<dbReference type="EMBL" id="UINC01208998">
    <property type="protein sequence ID" value="SVE31810.1"/>
    <property type="molecule type" value="Genomic_DNA"/>
</dbReference>
<protein>
    <submittedName>
        <fullName evidence="1">Uncharacterized protein</fullName>
    </submittedName>
</protein>
<name>A0A383CIC1_9ZZZZ</name>